<dbReference type="HOGENOM" id="CLU_1904492_0_0_4"/>
<sequence length="127" mass="14804">MNIYHLDATILKSSEHRDKWLAGDFHDCMAHLKKHLTYRPDWDEGENWCRFYLHDKLAGMLCAKIPFMISNSGAALEFLPSYLEVIMVDDFDNDKIILSKLLQDFIEPMSPELECPAFIQDFYVATV</sequence>
<evidence type="ECO:0000313" key="2">
    <source>
        <dbReference type="Proteomes" id="UP000004088"/>
    </source>
</evidence>
<organism evidence="1 2">
    <name type="scientific">Kingella denitrificans ATCC 33394</name>
    <dbReference type="NCBI Taxonomy" id="888741"/>
    <lineage>
        <taxon>Bacteria</taxon>
        <taxon>Pseudomonadati</taxon>
        <taxon>Pseudomonadota</taxon>
        <taxon>Betaproteobacteria</taxon>
        <taxon>Neisseriales</taxon>
        <taxon>Neisseriaceae</taxon>
        <taxon>Kingella</taxon>
    </lineage>
</organism>
<dbReference type="STRING" id="888741.HMPREF9098_2285"/>
<evidence type="ECO:0000313" key="1">
    <source>
        <dbReference type="EMBL" id="EGC16257.1"/>
    </source>
</evidence>
<keyword evidence="2" id="KW-1185">Reference proteome</keyword>
<gene>
    <name evidence="1" type="ORF">HMPREF9098_2285</name>
</gene>
<name>F0F2F0_9NEIS</name>
<comment type="caution">
    <text evidence="1">The sequence shown here is derived from an EMBL/GenBank/DDBJ whole genome shotgun (WGS) entry which is preliminary data.</text>
</comment>
<proteinExistence type="predicted"/>
<dbReference type="AlphaFoldDB" id="F0F2F0"/>
<dbReference type="RefSeq" id="WP_003784496.1">
    <property type="nucleotide sequence ID" value="NZ_GL870929.1"/>
</dbReference>
<dbReference type="EMBL" id="AEWV01000043">
    <property type="protein sequence ID" value="EGC16257.1"/>
    <property type="molecule type" value="Genomic_DNA"/>
</dbReference>
<protein>
    <submittedName>
        <fullName evidence="1">Uncharacterized protein</fullName>
    </submittedName>
</protein>
<dbReference type="Proteomes" id="UP000004088">
    <property type="component" value="Unassembled WGS sequence"/>
</dbReference>
<accession>F0F2F0</accession>
<reference evidence="1 2" key="1">
    <citation type="submission" date="2011-01" db="EMBL/GenBank/DDBJ databases">
        <authorList>
            <person name="Muzny D."/>
            <person name="Qin X."/>
            <person name="Deng J."/>
            <person name="Jiang H."/>
            <person name="Liu Y."/>
            <person name="Qu J."/>
            <person name="Song X.-Z."/>
            <person name="Zhang L."/>
            <person name="Thornton R."/>
            <person name="Coyle M."/>
            <person name="Francisco L."/>
            <person name="Jackson L."/>
            <person name="Javaid M."/>
            <person name="Korchina V."/>
            <person name="Kovar C."/>
            <person name="Mata R."/>
            <person name="Mathew T."/>
            <person name="Ngo R."/>
            <person name="Nguyen L."/>
            <person name="Nguyen N."/>
            <person name="Okwuonu G."/>
            <person name="Ongeri F."/>
            <person name="Pham C."/>
            <person name="Simmons D."/>
            <person name="Wilczek-Boney K."/>
            <person name="Hale W."/>
            <person name="Jakkamsetti A."/>
            <person name="Pham P."/>
            <person name="Ruth R."/>
            <person name="San Lucas F."/>
            <person name="Warren J."/>
            <person name="Zhang J."/>
            <person name="Zhao Z."/>
            <person name="Zhou C."/>
            <person name="Zhu D."/>
            <person name="Lee S."/>
            <person name="Bess C."/>
            <person name="Blankenburg K."/>
            <person name="Forbes L."/>
            <person name="Fu Q."/>
            <person name="Gubbala S."/>
            <person name="Hirani K."/>
            <person name="Jayaseelan J.C."/>
            <person name="Lara F."/>
            <person name="Munidasa M."/>
            <person name="Palculict T."/>
            <person name="Patil S."/>
            <person name="Pu L.-L."/>
            <person name="Saada N."/>
            <person name="Tang L."/>
            <person name="Weissenberger G."/>
            <person name="Zhu Y."/>
            <person name="Hemphill L."/>
            <person name="Shang Y."/>
            <person name="Youmans B."/>
            <person name="Ayvaz T."/>
            <person name="Ross M."/>
            <person name="Santibanez J."/>
            <person name="Aqrawi P."/>
            <person name="Gross S."/>
            <person name="Joshi V."/>
            <person name="Fowler G."/>
            <person name="Nazareth L."/>
            <person name="Reid J."/>
            <person name="Worley K."/>
            <person name="Petrosino J."/>
            <person name="Highlander S."/>
            <person name="Gibbs R."/>
        </authorList>
    </citation>
    <scope>NUCLEOTIDE SEQUENCE [LARGE SCALE GENOMIC DNA]</scope>
    <source>
        <strain evidence="1 2">ATCC 33394</strain>
    </source>
</reference>